<evidence type="ECO:0000256" key="1">
    <source>
        <dbReference type="SAM" id="MobiDB-lite"/>
    </source>
</evidence>
<sequence length="436" mass="48213">MKAEDIISWLSQPEFEVSRSPTTILGKLPDHNQQQPLSPPQSRKRHHMMADDSHPTPKRQRVERDATGLDETPRASSSRGGLGSQPSLQMAPPGSLLPPASASQSIQSQPSGRSSPSKQMAALELDPGGINTRALSLVDPRLPPALSSLLKELERCHIGIGVISSSLQAEIDKQTEDNPRLGIFATFMFAAPADRDQFGPTLSLDDAVHLVQEATECQVTMQSEVGWNMMVHYPLLFKAIHGQGRQNQLVDIAPCTTARLIKEYLPTNSQAKTVDFCIYLTAELNDAARDATERLRRVLPCNVINHTEFFPLRDRPIAVSIETKKKGGSQSVTAELQLGTWHAAQWKFLEDLVARSGGSFDGLPFLPAVIVRGHDWSFVATTREGPKTVLWLEKGFGSTTSPLDVYKTVWGIQRLARWAKEVYWPWFMKNALGVPE</sequence>
<feature type="compositionally biased region" description="Low complexity" evidence="1">
    <location>
        <begin position="91"/>
        <end position="111"/>
    </location>
</feature>
<feature type="region of interest" description="Disordered" evidence="1">
    <location>
        <begin position="1"/>
        <end position="120"/>
    </location>
</feature>
<dbReference type="AlphaFoldDB" id="A0A0P7AQ36"/>
<feature type="domain" description="PD-(D/E)XK nuclease-like" evidence="2">
    <location>
        <begin position="185"/>
        <end position="424"/>
    </location>
</feature>
<dbReference type="OrthoDB" id="4161186at2759"/>
<reference evidence="3 4" key="1">
    <citation type="submission" date="2015-09" db="EMBL/GenBank/DDBJ databases">
        <title>Draft genome of a European isolate of the apple canker pathogen Neonectria ditissima.</title>
        <authorList>
            <person name="Gomez-Cortecero A."/>
            <person name="Harrison R.J."/>
            <person name="Armitage A.D."/>
        </authorList>
    </citation>
    <scope>NUCLEOTIDE SEQUENCE [LARGE SCALE GENOMIC DNA]</scope>
    <source>
        <strain evidence="3 4">R09/05</strain>
    </source>
</reference>
<protein>
    <recommendedName>
        <fullName evidence="2">PD-(D/E)XK nuclease-like domain-containing protein</fullName>
    </recommendedName>
</protein>
<dbReference type="Pfam" id="PF20516">
    <property type="entry name" value="PDDEXK_12"/>
    <property type="match status" value="1"/>
</dbReference>
<gene>
    <name evidence="3" type="ORF">AK830_g12100</name>
</gene>
<name>A0A0P7AQ36_9HYPO</name>
<dbReference type="EMBL" id="LKCW01000335">
    <property type="protein sequence ID" value="KPM34474.1"/>
    <property type="molecule type" value="Genomic_DNA"/>
</dbReference>
<comment type="caution">
    <text evidence="3">The sequence shown here is derived from an EMBL/GenBank/DDBJ whole genome shotgun (WGS) entry which is preliminary data.</text>
</comment>
<evidence type="ECO:0000313" key="3">
    <source>
        <dbReference type="EMBL" id="KPM34474.1"/>
    </source>
</evidence>
<evidence type="ECO:0000259" key="2">
    <source>
        <dbReference type="Pfam" id="PF20516"/>
    </source>
</evidence>
<feature type="compositionally biased region" description="Polar residues" evidence="1">
    <location>
        <begin position="74"/>
        <end position="88"/>
    </location>
</feature>
<organism evidence="3 4">
    <name type="scientific">Neonectria ditissima</name>
    <dbReference type="NCBI Taxonomy" id="78410"/>
    <lineage>
        <taxon>Eukaryota</taxon>
        <taxon>Fungi</taxon>
        <taxon>Dikarya</taxon>
        <taxon>Ascomycota</taxon>
        <taxon>Pezizomycotina</taxon>
        <taxon>Sordariomycetes</taxon>
        <taxon>Hypocreomycetidae</taxon>
        <taxon>Hypocreales</taxon>
        <taxon>Nectriaceae</taxon>
        <taxon>Neonectria</taxon>
    </lineage>
</organism>
<evidence type="ECO:0000313" key="4">
    <source>
        <dbReference type="Proteomes" id="UP000050424"/>
    </source>
</evidence>
<feature type="compositionally biased region" description="Basic and acidic residues" evidence="1">
    <location>
        <begin position="48"/>
        <end position="73"/>
    </location>
</feature>
<dbReference type="InterPro" id="IPR046797">
    <property type="entry name" value="PDDEXK_12"/>
</dbReference>
<keyword evidence="4" id="KW-1185">Reference proteome</keyword>
<dbReference type="Proteomes" id="UP000050424">
    <property type="component" value="Unassembled WGS sequence"/>
</dbReference>
<dbReference type="STRING" id="78410.A0A0P7AQ36"/>
<proteinExistence type="predicted"/>
<accession>A0A0P7AQ36</accession>